<name>A0AA96WYQ6_9CYAN</name>
<sequence>MSKDLLNQRLKIAKQPQNNRKTTTKQESTPMSSYNLFSTAHSVTQQPTVPLAMRKQITSSQTTLLPTRQQLEQFLQIQGSIKKLEKLSTWEQIQLTHAYQNWVGKRGV</sequence>
<evidence type="ECO:0000313" key="2">
    <source>
        <dbReference type="EMBL" id="WNZ27177.1"/>
    </source>
</evidence>
<dbReference type="EMBL" id="CP053587">
    <property type="protein sequence ID" value="WNZ27177.1"/>
    <property type="molecule type" value="Genomic_DNA"/>
</dbReference>
<gene>
    <name evidence="2" type="ORF">HJG54_30180</name>
</gene>
<feature type="compositionally biased region" description="Polar residues" evidence="1">
    <location>
        <begin position="15"/>
        <end position="32"/>
    </location>
</feature>
<organism evidence="2">
    <name type="scientific">Leptolyngbya sp. NK1-12</name>
    <dbReference type="NCBI Taxonomy" id="2547451"/>
    <lineage>
        <taxon>Bacteria</taxon>
        <taxon>Bacillati</taxon>
        <taxon>Cyanobacteriota</taxon>
        <taxon>Cyanophyceae</taxon>
        <taxon>Leptolyngbyales</taxon>
        <taxon>Leptolyngbyaceae</taxon>
        <taxon>Leptolyngbya group</taxon>
        <taxon>Leptolyngbya</taxon>
    </lineage>
</organism>
<proteinExistence type="predicted"/>
<reference evidence="2" key="1">
    <citation type="submission" date="2020-05" db="EMBL/GenBank/DDBJ databases">
        <authorList>
            <person name="Zhu T."/>
            <person name="Keshari N."/>
            <person name="Lu X."/>
        </authorList>
    </citation>
    <scope>NUCLEOTIDE SEQUENCE</scope>
    <source>
        <strain evidence="2">NK1-12</strain>
    </source>
</reference>
<accession>A0AA96WYQ6</accession>
<dbReference type="RefSeq" id="WP_316436810.1">
    <property type="nucleotide sequence ID" value="NZ_CP053587.1"/>
</dbReference>
<feature type="region of interest" description="Disordered" evidence="1">
    <location>
        <begin position="1"/>
        <end position="32"/>
    </location>
</feature>
<evidence type="ECO:0000256" key="1">
    <source>
        <dbReference type="SAM" id="MobiDB-lite"/>
    </source>
</evidence>
<protein>
    <submittedName>
        <fullName evidence="2">Uncharacterized protein</fullName>
    </submittedName>
</protein>
<dbReference type="AlphaFoldDB" id="A0AA96WYQ6"/>